<keyword evidence="6" id="KW-1185">Reference proteome</keyword>
<dbReference type="Pfam" id="PF01047">
    <property type="entry name" value="MarR"/>
    <property type="match status" value="1"/>
</dbReference>
<dbReference type="PRINTS" id="PR00598">
    <property type="entry name" value="HTHMARR"/>
</dbReference>
<feature type="domain" description="HTH marR-type" evidence="4">
    <location>
        <begin position="22"/>
        <end position="154"/>
    </location>
</feature>
<evidence type="ECO:0000259" key="4">
    <source>
        <dbReference type="PROSITE" id="PS50995"/>
    </source>
</evidence>
<evidence type="ECO:0000313" key="6">
    <source>
        <dbReference type="Proteomes" id="UP001226762"/>
    </source>
</evidence>
<evidence type="ECO:0000256" key="2">
    <source>
        <dbReference type="ARBA" id="ARBA00023125"/>
    </source>
</evidence>
<dbReference type="InterPro" id="IPR036390">
    <property type="entry name" value="WH_DNA-bd_sf"/>
</dbReference>
<gene>
    <name evidence="5" type="ORF">NO357_10100</name>
</gene>
<dbReference type="SUPFAM" id="SSF46785">
    <property type="entry name" value="Winged helix' DNA-binding domain"/>
    <property type="match status" value="1"/>
</dbReference>
<name>A0AAE4B4I5_9RHOB</name>
<dbReference type="GO" id="GO:0003700">
    <property type="term" value="F:DNA-binding transcription factor activity"/>
    <property type="evidence" value="ECO:0007669"/>
    <property type="project" value="InterPro"/>
</dbReference>
<keyword evidence="3" id="KW-0804">Transcription</keyword>
<comment type="caution">
    <text evidence="5">The sequence shown here is derived from an EMBL/GenBank/DDBJ whole genome shotgun (WGS) entry which is preliminary data.</text>
</comment>
<evidence type="ECO:0000256" key="3">
    <source>
        <dbReference type="ARBA" id="ARBA00023163"/>
    </source>
</evidence>
<organism evidence="5 6">
    <name type="scientific">Marimonas arenosa</name>
    <dbReference type="NCBI Taxonomy" id="1795305"/>
    <lineage>
        <taxon>Bacteria</taxon>
        <taxon>Pseudomonadati</taxon>
        <taxon>Pseudomonadota</taxon>
        <taxon>Alphaproteobacteria</taxon>
        <taxon>Rhodobacterales</taxon>
        <taxon>Paracoccaceae</taxon>
        <taxon>Marimonas</taxon>
    </lineage>
</organism>
<dbReference type="EMBL" id="JANHAX010000002">
    <property type="protein sequence ID" value="MDQ2090247.1"/>
    <property type="molecule type" value="Genomic_DNA"/>
</dbReference>
<dbReference type="Proteomes" id="UP001226762">
    <property type="component" value="Unassembled WGS sequence"/>
</dbReference>
<dbReference type="InterPro" id="IPR000835">
    <property type="entry name" value="HTH_MarR-typ"/>
</dbReference>
<proteinExistence type="predicted"/>
<protein>
    <submittedName>
        <fullName evidence="5">MarR family transcriptional regulator</fullName>
    </submittedName>
</protein>
<dbReference type="AlphaFoldDB" id="A0AAE4B4I5"/>
<evidence type="ECO:0000256" key="1">
    <source>
        <dbReference type="ARBA" id="ARBA00023015"/>
    </source>
</evidence>
<reference evidence="5" key="1">
    <citation type="submission" date="2022-07" db="EMBL/GenBank/DDBJ databases">
        <authorList>
            <person name="Otstavnykh N."/>
            <person name="Isaeva M."/>
            <person name="Bystritskaya E."/>
        </authorList>
    </citation>
    <scope>NUCLEOTIDE SEQUENCE</scope>
    <source>
        <strain evidence="5">KCTC 52189</strain>
    </source>
</reference>
<dbReference type="SMART" id="SM00347">
    <property type="entry name" value="HTH_MARR"/>
    <property type="match status" value="1"/>
</dbReference>
<dbReference type="InterPro" id="IPR036388">
    <property type="entry name" value="WH-like_DNA-bd_sf"/>
</dbReference>
<dbReference type="Gene3D" id="1.10.10.10">
    <property type="entry name" value="Winged helix-like DNA-binding domain superfamily/Winged helix DNA-binding domain"/>
    <property type="match status" value="1"/>
</dbReference>
<keyword evidence="2" id="KW-0238">DNA-binding</keyword>
<dbReference type="PROSITE" id="PS50995">
    <property type="entry name" value="HTH_MARR_2"/>
    <property type="match status" value="1"/>
</dbReference>
<dbReference type="GO" id="GO:0003677">
    <property type="term" value="F:DNA binding"/>
    <property type="evidence" value="ECO:0007669"/>
    <property type="project" value="UniProtKB-KW"/>
</dbReference>
<evidence type="ECO:0000313" key="5">
    <source>
        <dbReference type="EMBL" id="MDQ2090247.1"/>
    </source>
</evidence>
<sequence>MSMGDAARKAREVGVVGDATLRGFLGYHIKRAMAVLQADLNKVLKPFGLRMVTYSALVTIVDNPGLRQAQLADALAIERPNLVVILDELEGAGLITRDKVPSDRRAYALNPTLKGRRLAEQATAANRADEARLLQGLAPADRNRVIEVMNQIEHGPGGAQS</sequence>
<dbReference type="PANTHER" id="PTHR42756">
    <property type="entry name" value="TRANSCRIPTIONAL REGULATOR, MARR"/>
    <property type="match status" value="1"/>
</dbReference>
<keyword evidence="1" id="KW-0805">Transcription regulation</keyword>
<reference evidence="5" key="2">
    <citation type="submission" date="2023-02" db="EMBL/GenBank/DDBJ databases">
        <title>'Rhodoalgimonas zhirmunskyi' gen. nov., isolated from a red alga.</title>
        <authorList>
            <person name="Nedashkovskaya O.I."/>
            <person name="Otstavnykh N.Y."/>
            <person name="Bystritskaya E.P."/>
            <person name="Balabanova L.A."/>
            <person name="Isaeva M.P."/>
        </authorList>
    </citation>
    <scope>NUCLEOTIDE SEQUENCE</scope>
    <source>
        <strain evidence="5">KCTC 52189</strain>
    </source>
</reference>
<accession>A0AAE4B4I5</accession>
<dbReference type="PANTHER" id="PTHR42756:SF1">
    <property type="entry name" value="TRANSCRIPTIONAL REPRESSOR OF EMRAB OPERON"/>
    <property type="match status" value="1"/>
</dbReference>